<organism evidence="12 13">
    <name type="scientific">Oldenlandia corymbosa var. corymbosa</name>
    <dbReference type="NCBI Taxonomy" id="529605"/>
    <lineage>
        <taxon>Eukaryota</taxon>
        <taxon>Viridiplantae</taxon>
        <taxon>Streptophyta</taxon>
        <taxon>Embryophyta</taxon>
        <taxon>Tracheophyta</taxon>
        <taxon>Spermatophyta</taxon>
        <taxon>Magnoliopsida</taxon>
        <taxon>eudicotyledons</taxon>
        <taxon>Gunneridae</taxon>
        <taxon>Pentapetalae</taxon>
        <taxon>asterids</taxon>
        <taxon>lamiids</taxon>
        <taxon>Gentianales</taxon>
        <taxon>Rubiaceae</taxon>
        <taxon>Rubioideae</taxon>
        <taxon>Spermacoceae</taxon>
        <taxon>Hedyotis-Oldenlandia complex</taxon>
        <taxon>Oldenlandia</taxon>
    </lineage>
</organism>
<evidence type="ECO:0000256" key="7">
    <source>
        <dbReference type="ARBA" id="ARBA00023136"/>
    </source>
</evidence>
<feature type="compositionally biased region" description="Polar residues" evidence="10">
    <location>
        <begin position="733"/>
        <end position="743"/>
    </location>
</feature>
<proteinExistence type="predicted"/>
<reference evidence="12" key="1">
    <citation type="submission" date="2023-03" db="EMBL/GenBank/DDBJ databases">
        <authorList>
            <person name="Julca I."/>
        </authorList>
    </citation>
    <scope>NUCLEOTIDE SEQUENCE</scope>
</reference>
<evidence type="ECO:0000256" key="6">
    <source>
        <dbReference type="ARBA" id="ARBA00022989"/>
    </source>
</evidence>
<dbReference type="SMART" id="SM00220">
    <property type="entry name" value="S_TKc"/>
    <property type="match status" value="1"/>
</dbReference>
<keyword evidence="5" id="KW-0677">Repeat</keyword>
<comment type="subcellular location">
    <subcellularLocation>
        <location evidence="1">Membrane</location>
        <topology evidence="1">Single-pass membrane protein</topology>
    </subcellularLocation>
</comment>
<dbReference type="GO" id="GO:0016020">
    <property type="term" value="C:membrane"/>
    <property type="evidence" value="ECO:0007669"/>
    <property type="project" value="UniProtKB-SubCell"/>
</dbReference>
<feature type="region of interest" description="Disordered" evidence="10">
    <location>
        <begin position="441"/>
        <end position="489"/>
    </location>
</feature>
<dbReference type="PROSITE" id="PS50011">
    <property type="entry name" value="PROTEIN_KINASE_DOM"/>
    <property type="match status" value="1"/>
</dbReference>
<gene>
    <name evidence="12" type="ORF">OLC1_LOCUS7472</name>
</gene>
<keyword evidence="3" id="KW-0812">Transmembrane</keyword>
<accession>A0AAV1CP60</accession>
<dbReference type="InterPro" id="IPR052422">
    <property type="entry name" value="Auxin_Ser/Thr_Kinase"/>
</dbReference>
<dbReference type="PANTHER" id="PTHR47986:SF34">
    <property type="entry name" value="RECEPTOR-LIKE KINASE TMK2"/>
    <property type="match status" value="1"/>
</dbReference>
<keyword evidence="6" id="KW-1133">Transmembrane helix</keyword>
<dbReference type="GO" id="GO:0004672">
    <property type="term" value="F:protein kinase activity"/>
    <property type="evidence" value="ECO:0007669"/>
    <property type="project" value="InterPro"/>
</dbReference>
<evidence type="ECO:0000313" key="12">
    <source>
        <dbReference type="EMBL" id="CAI9096810.1"/>
    </source>
</evidence>
<feature type="region of interest" description="Disordered" evidence="10">
    <location>
        <begin position="727"/>
        <end position="746"/>
    </location>
</feature>
<dbReference type="AlphaFoldDB" id="A0AAV1CP60"/>
<evidence type="ECO:0000256" key="5">
    <source>
        <dbReference type="ARBA" id="ARBA00022737"/>
    </source>
</evidence>
<dbReference type="Gene3D" id="1.10.510.10">
    <property type="entry name" value="Transferase(Phosphotransferase) domain 1"/>
    <property type="match status" value="1"/>
</dbReference>
<dbReference type="Proteomes" id="UP001161247">
    <property type="component" value="Chromosome 2"/>
</dbReference>
<feature type="compositionally biased region" description="Acidic residues" evidence="10">
    <location>
        <begin position="457"/>
        <end position="483"/>
    </location>
</feature>
<evidence type="ECO:0000256" key="10">
    <source>
        <dbReference type="SAM" id="MobiDB-lite"/>
    </source>
</evidence>
<keyword evidence="4" id="KW-0732">Signal</keyword>
<evidence type="ECO:0000256" key="8">
    <source>
        <dbReference type="ARBA" id="ARBA00023170"/>
    </source>
</evidence>
<name>A0AAV1CP60_OLDCO</name>
<keyword evidence="13" id="KW-1185">Reference proteome</keyword>
<dbReference type="InterPro" id="IPR008271">
    <property type="entry name" value="Ser/Thr_kinase_AS"/>
</dbReference>
<feature type="region of interest" description="Disordered" evidence="10">
    <location>
        <begin position="758"/>
        <end position="779"/>
    </location>
</feature>
<dbReference type="Gene3D" id="3.30.200.20">
    <property type="entry name" value="Phosphorylase Kinase, domain 1"/>
    <property type="match status" value="1"/>
</dbReference>
<keyword evidence="7" id="KW-0472">Membrane</keyword>
<dbReference type="PROSITE" id="PS00108">
    <property type="entry name" value="PROTEIN_KINASE_ST"/>
    <property type="match status" value="1"/>
</dbReference>
<feature type="region of interest" description="Disordered" evidence="10">
    <location>
        <begin position="813"/>
        <end position="838"/>
    </location>
</feature>
<sequence length="838" mass="94574">MKVEMLTRPILPKVKSPTSGEDNILGKGGFGTVYKDNLDDGFLIAVKRMDATQMSDKRLVEFQDEIKIVRKIRPRNLVSLVGYCFDAAEKIIVYEFVSQGDLATRLFYWRDKHLSPLDWMQRLNIALDVARGVDYLHTSIEQPIIHRDLKPSNILLGDNLRGKVCDFGLLRCIDEVKEVQTSTFAGTIGYCAPEYSVTAMSIQGSNFLEERQDLRTHIDPDPRQISRPFLRSSNMQLTDYHTLLSRDNLQLSLLRYLIEDYEVDDRVMQDYMVANWPVTVRVMHYDRNFFILKFMNRDEMLAILDNGPYAVNGGLLILHRCYDHEDLVLESLKIEKMSIWVRLHGVPITSMNYRSLEALARRVGDIETIKQDCVSLCKITYVQAKPLYSGTLRAHAHKKKHSTRLPEYKMAAMLDFYDFVPDNYIQDGFTISETEEQTLVPWYPWSPHNPDDHQSDAESEEEDDNQSEDSDQDDSDSHDDDDSSSGGSDQFMAAVNAENFVEEDGPPAPVDGRSSLYAGVAVDYSRHAAPAAGEDTDSSFSAEPGDSLHSLSSHSFEFYQGSVHSFPDDASEFYMPHSFYEIPEVPPSNAMLDNPSYVPDFIIPHISDYPPLRDISPDCGFPGSQPSDDSHVAIADEVTSNFVFVPSGVGLLQRLSTRSSAGGGELPQGRKIPINPKGRAHFKKKGFRGSSSSDSAPPSLLDASSQTDSDFDEFFMQARMVVSESVLPDSRHNTQQSSHTQPASHGWCIKIVDEDFDDSVDSDTSSNSSDSRKRHSEDYLLDLDRPEKRRFNTEIHEEVQSLFRDLEMAWEEGKQQATTSTQLNGFAGIEPDQSPLFQ</sequence>
<dbReference type="EMBL" id="OX459119">
    <property type="protein sequence ID" value="CAI9096810.1"/>
    <property type="molecule type" value="Genomic_DNA"/>
</dbReference>
<dbReference type="InterPro" id="IPR011009">
    <property type="entry name" value="Kinase-like_dom_sf"/>
</dbReference>
<feature type="compositionally biased region" description="Polar residues" evidence="10">
    <location>
        <begin position="815"/>
        <end position="824"/>
    </location>
</feature>
<dbReference type="Pfam" id="PF00069">
    <property type="entry name" value="Pkinase"/>
    <property type="match status" value="1"/>
</dbReference>
<evidence type="ECO:0000256" key="4">
    <source>
        <dbReference type="ARBA" id="ARBA00022729"/>
    </source>
</evidence>
<keyword evidence="9" id="KW-0325">Glycoprotein</keyword>
<keyword evidence="8" id="KW-0675">Receptor</keyword>
<evidence type="ECO:0000256" key="3">
    <source>
        <dbReference type="ARBA" id="ARBA00022692"/>
    </source>
</evidence>
<feature type="region of interest" description="Disordered" evidence="10">
    <location>
        <begin position="658"/>
        <end position="706"/>
    </location>
</feature>
<evidence type="ECO:0000256" key="1">
    <source>
        <dbReference type="ARBA" id="ARBA00004167"/>
    </source>
</evidence>
<evidence type="ECO:0000313" key="13">
    <source>
        <dbReference type="Proteomes" id="UP001161247"/>
    </source>
</evidence>
<evidence type="ECO:0000256" key="9">
    <source>
        <dbReference type="ARBA" id="ARBA00023180"/>
    </source>
</evidence>
<feature type="compositionally biased region" description="Basic residues" evidence="10">
    <location>
        <begin position="678"/>
        <end position="687"/>
    </location>
</feature>
<dbReference type="SUPFAM" id="SSF56112">
    <property type="entry name" value="Protein kinase-like (PK-like)"/>
    <property type="match status" value="1"/>
</dbReference>
<keyword evidence="2" id="KW-0433">Leucine-rich repeat</keyword>
<evidence type="ECO:0000256" key="2">
    <source>
        <dbReference type="ARBA" id="ARBA00022614"/>
    </source>
</evidence>
<feature type="compositionally biased region" description="Low complexity" evidence="10">
    <location>
        <begin position="690"/>
        <end position="705"/>
    </location>
</feature>
<feature type="domain" description="Protein kinase" evidence="11">
    <location>
        <begin position="19"/>
        <end position="310"/>
    </location>
</feature>
<dbReference type="InterPro" id="IPR000719">
    <property type="entry name" value="Prot_kinase_dom"/>
</dbReference>
<evidence type="ECO:0000259" key="11">
    <source>
        <dbReference type="PROSITE" id="PS50011"/>
    </source>
</evidence>
<protein>
    <submittedName>
        <fullName evidence="12">OLC1v1033031C1</fullName>
    </submittedName>
</protein>
<dbReference type="GO" id="GO:0005524">
    <property type="term" value="F:ATP binding"/>
    <property type="evidence" value="ECO:0007669"/>
    <property type="project" value="InterPro"/>
</dbReference>
<dbReference type="PANTHER" id="PTHR47986">
    <property type="entry name" value="OSJNBA0070M12.3 PROTEIN"/>
    <property type="match status" value="1"/>
</dbReference>